<dbReference type="Proteomes" id="UP000029228">
    <property type="component" value="Unassembled WGS sequence"/>
</dbReference>
<dbReference type="AlphaFoldDB" id="A0A090S3H3"/>
<gene>
    <name evidence="5" type="ORF">JCM19235_2975</name>
</gene>
<dbReference type="GO" id="GO:0030313">
    <property type="term" value="C:cell envelope"/>
    <property type="evidence" value="ECO:0007669"/>
    <property type="project" value="UniProtKB-SubCell"/>
</dbReference>
<comment type="caution">
    <text evidence="5">The sequence shown here is derived from an EMBL/GenBank/DDBJ whole genome shotgun (WGS) entry which is preliminary data.</text>
</comment>
<protein>
    <submittedName>
        <fullName evidence="5">Macrolide-specific efflux protein MacA</fullName>
    </submittedName>
</protein>
<dbReference type="EMBL" id="BBMR01000012">
    <property type="protein sequence ID" value="GAL22280.1"/>
    <property type="molecule type" value="Genomic_DNA"/>
</dbReference>
<feature type="domain" description="YknX-like beta-barrel" evidence="4">
    <location>
        <begin position="147"/>
        <end position="222"/>
    </location>
</feature>
<reference evidence="5 6" key="2">
    <citation type="submission" date="2014-09" db="EMBL/GenBank/DDBJ databases">
        <authorList>
            <consortium name="NBRP consortium"/>
            <person name="Sawabe T."/>
            <person name="Meirelles P."/>
            <person name="Nakanishi M."/>
            <person name="Sayaka M."/>
            <person name="Hattori M."/>
            <person name="Ohkuma M."/>
        </authorList>
    </citation>
    <scope>NUCLEOTIDE SEQUENCE [LARGE SCALE GENOMIC DNA]</scope>
    <source>
        <strain evidence="6">JCM19235</strain>
    </source>
</reference>
<dbReference type="PANTHER" id="PTHR32347:SF14">
    <property type="entry name" value="EFFLUX SYSTEM COMPONENT YKNX-RELATED"/>
    <property type="match status" value="1"/>
</dbReference>
<dbReference type="InterPro" id="IPR058636">
    <property type="entry name" value="Beta-barrel_YknX"/>
</dbReference>
<keyword evidence="6" id="KW-1185">Reference proteome</keyword>
<evidence type="ECO:0000256" key="3">
    <source>
        <dbReference type="SAM" id="MobiDB-lite"/>
    </source>
</evidence>
<dbReference type="SUPFAM" id="SSF111369">
    <property type="entry name" value="HlyD-like secretion proteins"/>
    <property type="match status" value="1"/>
</dbReference>
<dbReference type="Pfam" id="PF25990">
    <property type="entry name" value="Beta-barrel_YknX"/>
    <property type="match status" value="1"/>
</dbReference>
<proteinExistence type="predicted"/>
<name>A0A090S3H3_9VIBR</name>
<evidence type="ECO:0000313" key="5">
    <source>
        <dbReference type="EMBL" id="GAL22280.1"/>
    </source>
</evidence>
<evidence type="ECO:0000256" key="2">
    <source>
        <dbReference type="ARBA" id="ARBA00023054"/>
    </source>
</evidence>
<evidence type="ECO:0000313" key="6">
    <source>
        <dbReference type="Proteomes" id="UP000029228"/>
    </source>
</evidence>
<organism evidence="5 6">
    <name type="scientific">Vibrio maritimus</name>
    <dbReference type="NCBI Taxonomy" id="990268"/>
    <lineage>
        <taxon>Bacteria</taxon>
        <taxon>Pseudomonadati</taxon>
        <taxon>Pseudomonadota</taxon>
        <taxon>Gammaproteobacteria</taxon>
        <taxon>Vibrionales</taxon>
        <taxon>Vibrionaceae</taxon>
        <taxon>Vibrio</taxon>
    </lineage>
</organism>
<dbReference type="PANTHER" id="PTHR32347">
    <property type="entry name" value="EFFLUX SYSTEM COMPONENT YKNX-RELATED"/>
    <property type="match status" value="1"/>
</dbReference>
<reference evidence="5 6" key="1">
    <citation type="submission" date="2014-09" db="EMBL/GenBank/DDBJ databases">
        <title>Vibrio maritimus JCM 19235. (C45) whole genome shotgun sequence.</title>
        <authorList>
            <person name="Sawabe T."/>
            <person name="Meirelles P."/>
            <person name="Nakanishi M."/>
            <person name="Sayaka M."/>
            <person name="Hattori M."/>
            <person name="Ohkuma M."/>
        </authorList>
    </citation>
    <scope>NUCLEOTIDE SEQUENCE [LARGE SCALE GENOMIC DNA]</scope>
    <source>
        <strain evidence="6">JCM19235</strain>
    </source>
</reference>
<comment type="subcellular location">
    <subcellularLocation>
        <location evidence="1">Cell envelope</location>
    </subcellularLocation>
</comment>
<sequence>MDPASFAAQVDQAQALADKSASDLKSQELRIERAKLDYHRSVRELNRAKELYAQKNVSEDSIDVLETTSRLLNIDWQQAVVERDILKATHDANIASLAQAKIQLERTDIRAPISGFVINRTIEAGQTVASSYNTPELFTIARDLSEMEIEAYIDESDIGLIKEGQQVSFGVDAFTDREFRGHVRQIRKAPQDNSGVVSYVVVIETPNPRGMLLPGMTANLEVSIENLRDVQRVSNAAVRIASRYEVSNSNQQKGPLARLKYLNLTPDQERQIQQSMPNRDASGSHNADRQQRQMMSKRLAEVLTKEQRALQKQIRDGKIKMGPLLLLRNNQIETVYAQLGVQMTNIPLLSIPI</sequence>
<feature type="region of interest" description="Disordered" evidence="3">
    <location>
        <begin position="270"/>
        <end position="294"/>
    </location>
</feature>
<keyword evidence="2" id="KW-0175">Coiled coil</keyword>
<dbReference type="InterPro" id="IPR050465">
    <property type="entry name" value="UPF0194_transport"/>
</dbReference>
<dbReference type="Gene3D" id="2.40.30.170">
    <property type="match status" value="1"/>
</dbReference>
<feature type="compositionally biased region" description="Polar residues" evidence="3">
    <location>
        <begin position="271"/>
        <end position="285"/>
    </location>
</feature>
<evidence type="ECO:0000259" key="4">
    <source>
        <dbReference type="Pfam" id="PF25990"/>
    </source>
</evidence>
<evidence type="ECO:0000256" key="1">
    <source>
        <dbReference type="ARBA" id="ARBA00004196"/>
    </source>
</evidence>
<dbReference type="STRING" id="990268.JCM19235_2975"/>
<dbReference type="Gene3D" id="2.40.50.100">
    <property type="match status" value="1"/>
</dbReference>
<accession>A0A090S3H3</accession>